<feature type="domain" description="Leucine-binding protein" evidence="4">
    <location>
        <begin position="30"/>
        <end position="378"/>
    </location>
</feature>
<dbReference type="OrthoDB" id="9786833at2"/>
<evidence type="ECO:0000256" key="1">
    <source>
        <dbReference type="ARBA" id="ARBA00010062"/>
    </source>
</evidence>
<dbReference type="InterPro" id="IPR028082">
    <property type="entry name" value="Peripla_BP_I"/>
</dbReference>
<evidence type="ECO:0000256" key="3">
    <source>
        <dbReference type="SAM" id="SignalP"/>
    </source>
</evidence>
<dbReference type="Pfam" id="PF13458">
    <property type="entry name" value="Peripla_BP_6"/>
    <property type="match status" value="1"/>
</dbReference>
<sequence length="391" mass="41608">MSKGTLKRFCRLACASAIALAATGAQAAETLNIGFTGPLSGGAALYGQNTLEGLQMAAEEINSSGGFQVDGETYEINVVSLDDKYAPSQAAVNGKRLVQQYNAPVIFTPHSGGTFALQAFNERDGFVVMSYTSVPTVTEKGNELTVRIPPTFTGYMKPFTKIAMAQNGKKVAIANATHDYAKYWTKAFVPTWEAMGGTVVADNPMDYNKSADFYTGVSKVLAEKPDVMFIGGASEPTALVAKQARELGFKGGFVIMDQAKMGEMAKIIGGYKMLEGSVGVVPLTLYEEPGAKAFVAKYHQQNDGKDPTTEVAYNYFALYSVVQAMQEAGTVEDATAIRAAMGQALKNLAPENNPYGVTEIDANGGMQADPNIATVKDGKVVLQRISEVLAD</sequence>
<dbReference type="InterPro" id="IPR051010">
    <property type="entry name" value="BCAA_transport"/>
</dbReference>
<dbReference type="CDD" id="cd06336">
    <property type="entry name" value="PBP1_ABC_ligand_binding-like"/>
    <property type="match status" value="1"/>
</dbReference>
<dbReference type="PANTHER" id="PTHR30483:SF6">
    <property type="entry name" value="PERIPLASMIC BINDING PROTEIN OF ABC TRANSPORTER FOR NATURAL AMINO ACIDS"/>
    <property type="match status" value="1"/>
</dbReference>
<gene>
    <name evidence="5" type="ORF">D4A39_12245</name>
</gene>
<proteinExistence type="inferred from homology"/>
<comment type="similarity">
    <text evidence="1">Belongs to the leucine-binding protein family.</text>
</comment>
<feature type="chain" id="PRO_5019215045" evidence="3">
    <location>
        <begin position="28"/>
        <end position="391"/>
    </location>
</feature>
<dbReference type="SUPFAM" id="SSF53822">
    <property type="entry name" value="Periplasmic binding protein-like I"/>
    <property type="match status" value="1"/>
</dbReference>
<name>A0A418XXC0_9GAMM</name>
<evidence type="ECO:0000256" key="2">
    <source>
        <dbReference type="ARBA" id="ARBA00022729"/>
    </source>
</evidence>
<dbReference type="RefSeq" id="WP_022985130.1">
    <property type="nucleotide sequence ID" value="NZ_CAXGPP010000035.1"/>
</dbReference>
<organism evidence="5 6">
    <name type="scientific">Alcanivorax profundi</name>
    <dbReference type="NCBI Taxonomy" id="2338368"/>
    <lineage>
        <taxon>Bacteria</taxon>
        <taxon>Pseudomonadati</taxon>
        <taxon>Pseudomonadota</taxon>
        <taxon>Gammaproteobacteria</taxon>
        <taxon>Oceanospirillales</taxon>
        <taxon>Alcanivoracaceae</taxon>
        <taxon>Alcanivorax</taxon>
    </lineage>
</organism>
<comment type="caution">
    <text evidence="5">The sequence shown here is derived from an EMBL/GenBank/DDBJ whole genome shotgun (WGS) entry which is preliminary data.</text>
</comment>
<accession>A0A418XXC0</accession>
<evidence type="ECO:0000313" key="5">
    <source>
        <dbReference type="EMBL" id="RJG17475.1"/>
    </source>
</evidence>
<dbReference type="AlphaFoldDB" id="A0A418XXC0"/>
<dbReference type="EMBL" id="QYYA01000003">
    <property type="protein sequence ID" value="RJG17475.1"/>
    <property type="molecule type" value="Genomic_DNA"/>
</dbReference>
<keyword evidence="2 3" id="KW-0732">Signal</keyword>
<evidence type="ECO:0000313" key="6">
    <source>
        <dbReference type="Proteomes" id="UP000283734"/>
    </source>
</evidence>
<dbReference type="Proteomes" id="UP000283734">
    <property type="component" value="Unassembled WGS sequence"/>
</dbReference>
<evidence type="ECO:0000259" key="4">
    <source>
        <dbReference type="Pfam" id="PF13458"/>
    </source>
</evidence>
<dbReference type="PANTHER" id="PTHR30483">
    <property type="entry name" value="LEUCINE-SPECIFIC-BINDING PROTEIN"/>
    <property type="match status" value="1"/>
</dbReference>
<protein>
    <submittedName>
        <fullName evidence="5">Ethanolamine utilization protein EutJ</fullName>
    </submittedName>
</protein>
<dbReference type="InterPro" id="IPR028081">
    <property type="entry name" value="Leu-bd"/>
</dbReference>
<feature type="signal peptide" evidence="3">
    <location>
        <begin position="1"/>
        <end position="27"/>
    </location>
</feature>
<dbReference type="Gene3D" id="3.40.50.2300">
    <property type="match status" value="2"/>
</dbReference>
<reference evidence="5 6" key="1">
    <citation type="submission" date="2018-09" db="EMBL/GenBank/DDBJ databases">
        <title>Alcanivorax profundi sp. nov., isolated from 1000 m-depth seawater of the Mariana Trench.</title>
        <authorList>
            <person name="Liu J."/>
        </authorList>
    </citation>
    <scope>NUCLEOTIDE SEQUENCE [LARGE SCALE GENOMIC DNA]</scope>
    <source>
        <strain evidence="5 6">MTEO17</strain>
    </source>
</reference>
<keyword evidence="6" id="KW-1185">Reference proteome</keyword>